<feature type="domain" description="Beta-lactamase-related" evidence="1">
    <location>
        <begin position="27"/>
        <end position="350"/>
    </location>
</feature>
<name>A0ABU3V602_9ACTN</name>
<dbReference type="Gene3D" id="3.40.710.10">
    <property type="entry name" value="DD-peptidase/beta-lactamase superfamily"/>
    <property type="match status" value="1"/>
</dbReference>
<dbReference type="RefSeq" id="WP_266945801.1">
    <property type="nucleotide sequence ID" value="NZ_JAPEMK010000006.1"/>
</dbReference>
<accession>A0ABU3V602</accession>
<dbReference type="InterPro" id="IPR050789">
    <property type="entry name" value="Diverse_Enzym_Activities"/>
</dbReference>
<sequence>MVSKVVGLNHQDAVPSEKAVQRLTAFEATLKASASSEGVPGISGAALVEGQWQVTYYGIDDQRTGRPRDESSRQHGTCLNKVLIAYVALMLVDRKLVSLDEPLNELLPDAVRRRDGNDVEITLRQVLSHSSGIDESFEEWAPADAVDNASHSRRFERYPQIAEPGEIFAYSDAGTAIAALLIERLLGKPWRQSVNAMLLEPLGIKALPETTDFVAYYGGTVAVGHSWDDASEGLQPVTPDTSPAMADTLAERSTCFTITELAALGEFALADGITRQGERLISAELAREMRTKQVDVPGHHLIHSWGLGWMFFDETSFGFEAAGEGHENFVQIFPDQGVVLVMMANAYPAQVVYYDALRALQDSSWEDRPAQPIDPNACVGTYLSDGYKLVVTRGAKHLRYSLSRRVSTEIRGVMSPDEGVSDLEVSSTFRRHDAEIISNQEWQHSETGSLVPSPTGGFAARIGNKMRRGSSITPIWSGSAPEPKFFRFGQKVVRKIE</sequence>
<dbReference type="InterPro" id="IPR001466">
    <property type="entry name" value="Beta-lactam-related"/>
</dbReference>
<dbReference type="GO" id="GO:0016787">
    <property type="term" value="F:hydrolase activity"/>
    <property type="evidence" value="ECO:0007669"/>
    <property type="project" value="UniProtKB-KW"/>
</dbReference>
<proteinExistence type="predicted"/>
<dbReference type="Pfam" id="PF00144">
    <property type="entry name" value="Beta-lactamase"/>
    <property type="match status" value="1"/>
</dbReference>
<evidence type="ECO:0000259" key="1">
    <source>
        <dbReference type="Pfam" id="PF00144"/>
    </source>
</evidence>
<organism evidence="2 3">
    <name type="scientific">Streptomyces mirabilis</name>
    <dbReference type="NCBI Taxonomy" id="68239"/>
    <lineage>
        <taxon>Bacteria</taxon>
        <taxon>Bacillati</taxon>
        <taxon>Actinomycetota</taxon>
        <taxon>Actinomycetes</taxon>
        <taxon>Kitasatosporales</taxon>
        <taxon>Streptomycetaceae</taxon>
        <taxon>Streptomyces</taxon>
    </lineage>
</organism>
<keyword evidence="3" id="KW-1185">Reference proteome</keyword>
<dbReference type="EMBL" id="JARAKF010000004">
    <property type="protein sequence ID" value="MDU9001580.1"/>
    <property type="molecule type" value="Genomic_DNA"/>
</dbReference>
<evidence type="ECO:0000313" key="2">
    <source>
        <dbReference type="EMBL" id="MDU9001580.1"/>
    </source>
</evidence>
<gene>
    <name evidence="2" type="ORF">PU648_57125</name>
</gene>
<dbReference type="Proteomes" id="UP001257627">
    <property type="component" value="Unassembled WGS sequence"/>
</dbReference>
<reference evidence="2 3" key="1">
    <citation type="submission" date="2023-02" db="EMBL/GenBank/DDBJ databases">
        <authorList>
            <person name="Maleckis M."/>
        </authorList>
    </citation>
    <scope>NUCLEOTIDE SEQUENCE [LARGE SCALE GENOMIC DNA]</scope>
    <source>
        <strain evidence="2 3">P8-A2</strain>
        <plasmid evidence="2">unnamed2</plasmid>
    </source>
</reference>
<comment type="caution">
    <text evidence="2">The sequence shown here is derived from an EMBL/GenBank/DDBJ whole genome shotgun (WGS) entry which is preliminary data.</text>
</comment>
<dbReference type="InterPro" id="IPR012338">
    <property type="entry name" value="Beta-lactam/transpept-like"/>
</dbReference>
<geneLocation type="plasmid" evidence="2">
    <name>unnamed2</name>
</geneLocation>
<keyword evidence="2" id="KW-0614">Plasmid</keyword>
<dbReference type="PANTHER" id="PTHR43283">
    <property type="entry name" value="BETA-LACTAMASE-RELATED"/>
    <property type="match status" value="1"/>
</dbReference>
<keyword evidence="2" id="KW-0378">Hydrolase</keyword>
<dbReference type="SUPFAM" id="SSF56601">
    <property type="entry name" value="beta-lactamase/transpeptidase-like"/>
    <property type="match status" value="1"/>
</dbReference>
<protein>
    <submittedName>
        <fullName evidence="2">Serine hydrolase</fullName>
    </submittedName>
</protein>
<evidence type="ECO:0000313" key="3">
    <source>
        <dbReference type="Proteomes" id="UP001257627"/>
    </source>
</evidence>